<evidence type="ECO:0000313" key="3">
    <source>
        <dbReference type="Proteomes" id="UP001341245"/>
    </source>
</evidence>
<keyword evidence="3" id="KW-1185">Reference proteome</keyword>
<reference evidence="2 3" key="1">
    <citation type="submission" date="2023-11" db="EMBL/GenBank/DDBJ databases">
        <title>Draft genome sequence and annotation of the polyextremotolerant black yeast-like fungus Aureobasidium pullulans NRRL 62042.</title>
        <authorList>
            <person name="Dielentheis-Frenken M.R.E."/>
            <person name="Wibberg D."/>
            <person name="Blank L.M."/>
            <person name="Tiso T."/>
        </authorList>
    </citation>
    <scope>NUCLEOTIDE SEQUENCE [LARGE SCALE GENOMIC DNA]</scope>
    <source>
        <strain evidence="2 3">NRRL 62042</strain>
    </source>
</reference>
<organism evidence="2 3">
    <name type="scientific">Aureobasidium pullulans</name>
    <name type="common">Black yeast</name>
    <name type="synonym">Pullularia pullulans</name>
    <dbReference type="NCBI Taxonomy" id="5580"/>
    <lineage>
        <taxon>Eukaryota</taxon>
        <taxon>Fungi</taxon>
        <taxon>Dikarya</taxon>
        <taxon>Ascomycota</taxon>
        <taxon>Pezizomycotina</taxon>
        <taxon>Dothideomycetes</taxon>
        <taxon>Dothideomycetidae</taxon>
        <taxon>Dothideales</taxon>
        <taxon>Saccotheciaceae</taxon>
        <taxon>Aureobasidium</taxon>
    </lineage>
</organism>
<comment type="caution">
    <text evidence="2">The sequence shown here is derived from an EMBL/GenBank/DDBJ whole genome shotgun (WGS) entry which is preliminary data.</text>
</comment>
<dbReference type="EMBL" id="JASGXD010000008">
    <property type="protein sequence ID" value="KAK6003863.1"/>
    <property type="molecule type" value="Genomic_DNA"/>
</dbReference>
<gene>
    <name evidence="2" type="ORF">QM012_008713</name>
</gene>
<protein>
    <submittedName>
        <fullName evidence="2">Uncharacterized protein</fullName>
    </submittedName>
</protein>
<dbReference type="Proteomes" id="UP001341245">
    <property type="component" value="Unassembled WGS sequence"/>
</dbReference>
<feature type="compositionally biased region" description="Polar residues" evidence="1">
    <location>
        <begin position="87"/>
        <end position="105"/>
    </location>
</feature>
<accession>A0ABR0THF0</accession>
<proteinExistence type="predicted"/>
<sequence length="353" mass="38516">MAQSGGINESTEEVLIPVSPLVVHALSTTLLCLTGTGVMSMSCFPFDLPEMFLFRCPSRPELVHNPEAVGGRSASATPVTPSDDGIASNSPTSTHVDSASSPEHIFNHTSFSPPSQYLQVPDWHEFYNRHSGRCPHRPMARSGISSPAIMQSAHSDPTPNFLSDPSQVALGYSSYDTFDNYIPGTSSATAFNPWADNGHVTQGPQPVLQHSVSVGDANSTSVLHQSHSFPLFTDQRPHYGGPVSPEINSSSANTYFHASLPMSTGHDDDASNSFELIDQSLQSYNAVFEIVTQPVLVPPDQNQDRMFSTEYPASFQDAALQPMYWVTRTDAPRSHSTGDIDWQYLARLSDERR</sequence>
<name>A0ABR0THF0_AURPU</name>
<evidence type="ECO:0000256" key="1">
    <source>
        <dbReference type="SAM" id="MobiDB-lite"/>
    </source>
</evidence>
<evidence type="ECO:0000313" key="2">
    <source>
        <dbReference type="EMBL" id="KAK6003863.1"/>
    </source>
</evidence>
<feature type="region of interest" description="Disordered" evidence="1">
    <location>
        <begin position="66"/>
        <end position="105"/>
    </location>
</feature>